<dbReference type="InterPro" id="IPR024539">
    <property type="entry name" value="DUF3877"/>
</dbReference>
<dbReference type="Pfam" id="PF12993">
    <property type="entry name" value="DUF3877"/>
    <property type="match status" value="1"/>
</dbReference>
<evidence type="ECO:0000313" key="1">
    <source>
        <dbReference type="EMBL" id="MST57043.1"/>
    </source>
</evidence>
<reference evidence="1 2" key="1">
    <citation type="submission" date="2019-08" db="EMBL/GenBank/DDBJ databases">
        <title>In-depth cultivation of the pig gut microbiome towards novel bacterial diversity and tailored functional studies.</title>
        <authorList>
            <person name="Wylensek D."/>
            <person name="Hitch T.C.A."/>
            <person name="Clavel T."/>
        </authorList>
    </citation>
    <scope>NUCLEOTIDE SEQUENCE [LARGE SCALE GENOMIC DNA]</scope>
    <source>
        <strain evidence="1 2">WCA3-601-WT-6H</strain>
    </source>
</reference>
<sequence>MTFDKLEKNLMDVIQEEQAKLGFRREKIRLYYPLTTLNHLLDTEDTAEQMEITLARQPESMTRKLGNLDVTRRGDRFCLCIPEEGSAYVHEHFAETGFIYELIRLIGEHDCKLEDIRRLFLSHSENIYVEEMQGEDFDVMIRFPEGMGDPYCYCFRDEGCHVIYHRFLPEDYAELMKA</sequence>
<gene>
    <name evidence="1" type="ORF">FYJ59_02060</name>
</gene>
<comment type="caution">
    <text evidence="1">The sequence shown here is derived from an EMBL/GenBank/DDBJ whole genome shotgun (WGS) entry which is preliminary data.</text>
</comment>
<accession>A0A6L5YFZ6</accession>
<dbReference type="Proteomes" id="UP000476055">
    <property type="component" value="Unassembled WGS sequence"/>
</dbReference>
<protein>
    <submittedName>
        <fullName evidence="1">Uncharacterized protein</fullName>
    </submittedName>
</protein>
<dbReference type="EMBL" id="VUMU01000002">
    <property type="protein sequence ID" value="MST57043.1"/>
    <property type="molecule type" value="Genomic_DNA"/>
</dbReference>
<dbReference type="AlphaFoldDB" id="A0A6L5YFZ6"/>
<dbReference type="RefSeq" id="WP_154495072.1">
    <property type="nucleotide sequence ID" value="NZ_VUMU01000002.1"/>
</dbReference>
<evidence type="ECO:0000313" key="2">
    <source>
        <dbReference type="Proteomes" id="UP000476055"/>
    </source>
</evidence>
<keyword evidence="2" id="KW-1185">Reference proteome</keyword>
<organism evidence="1 2">
    <name type="scientific">Waltera intestinalis</name>
    <dbReference type="NCBI Taxonomy" id="2606635"/>
    <lineage>
        <taxon>Bacteria</taxon>
        <taxon>Bacillati</taxon>
        <taxon>Bacillota</taxon>
        <taxon>Clostridia</taxon>
        <taxon>Lachnospirales</taxon>
        <taxon>Lachnospiraceae</taxon>
        <taxon>Waltera</taxon>
    </lineage>
</organism>
<proteinExistence type="predicted"/>
<name>A0A6L5YFZ6_9FIRM</name>